<gene>
    <name evidence="2" type="ORF">K452DRAFT_201796</name>
</gene>
<dbReference type="Proteomes" id="UP000799438">
    <property type="component" value="Unassembled WGS sequence"/>
</dbReference>
<dbReference type="PANTHER" id="PTHR21354">
    <property type="entry name" value="ZINC FINGER PROTEIN 511"/>
    <property type="match status" value="1"/>
</dbReference>
<protein>
    <recommendedName>
        <fullName evidence="1">C2H2-type domain-containing protein</fullName>
    </recommendedName>
</protein>
<dbReference type="GeneID" id="54293541"/>
<accession>A0A6A6B4F9</accession>
<dbReference type="InterPro" id="IPR013087">
    <property type="entry name" value="Znf_C2H2_type"/>
</dbReference>
<evidence type="ECO:0000259" key="1">
    <source>
        <dbReference type="PROSITE" id="PS00028"/>
    </source>
</evidence>
<keyword evidence="3" id="KW-1185">Reference proteome</keyword>
<name>A0A6A6B4F9_9PEZI</name>
<sequence length="117" mass="13889">MKCLLPPHEPLSFPTYTEYDVHYQKHHTNRCLECRRNFPSTHYLNLHIAENHDPINEARKAKGEKIYACFVEGCDRVCSEPPKRRRHMIDKHQFPTFYDFFIVNTGIEGRNSMLRPG</sequence>
<dbReference type="PANTHER" id="PTHR21354:SF0">
    <property type="entry name" value="ZINC FINGER PROTEIN 511"/>
    <property type="match status" value="1"/>
</dbReference>
<evidence type="ECO:0000313" key="3">
    <source>
        <dbReference type="Proteomes" id="UP000799438"/>
    </source>
</evidence>
<dbReference type="InterPro" id="IPR039258">
    <property type="entry name" value="ZNF511"/>
</dbReference>
<proteinExistence type="predicted"/>
<feature type="non-terminal residue" evidence="2">
    <location>
        <position position="117"/>
    </location>
</feature>
<organism evidence="2 3">
    <name type="scientific">Aplosporella prunicola CBS 121167</name>
    <dbReference type="NCBI Taxonomy" id="1176127"/>
    <lineage>
        <taxon>Eukaryota</taxon>
        <taxon>Fungi</taxon>
        <taxon>Dikarya</taxon>
        <taxon>Ascomycota</taxon>
        <taxon>Pezizomycotina</taxon>
        <taxon>Dothideomycetes</taxon>
        <taxon>Dothideomycetes incertae sedis</taxon>
        <taxon>Botryosphaeriales</taxon>
        <taxon>Aplosporellaceae</taxon>
        <taxon>Aplosporella</taxon>
    </lineage>
</organism>
<dbReference type="RefSeq" id="XP_033393858.1">
    <property type="nucleotide sequence ID" value="XM_033536045.1"/>
</dbReference>
<reference evidence="2" key="1">
    <citation type="journal article" date="2020" name="Stud. Mycol.">
        <title>101 Dothideomycetes genomes: a test case for predicting lifestyles and emergence of pathogens.</title>
        <authorList>
            <person name="Haridas S."/>
            <person name="Albert R."/>
            <person name="Binder M."/>
            <person name="Bloem J."/>
            <person name="Labutti K."/>
            <person name="Salamov A."/>
            <person name="Andreopoulos B."/>
            <person name="Baker S."/>
            <person name="Barry K."/>
            <person name="Bills G."/>
            <person name="Bluhm B."/>
            <person name="Cannon C."/>
            <person name="Castanera R."/>
            <person name="Culley D."/>
            <person name="Daum C."/>
            <person name="Ezra D."/>
            <person name="Gonzalez J."/>
            <person name="Henrissat B."/>
            <person name="Kuo A."/>
            <person name="Liang C."/>
            <person name="Lipzen A."/>
            <person name="Lutzoni F."/>
            <person name="Magnuson J."/>
            <person name="Mondo S."/>
            <person name="Nolan M."/>
            <person name="Ohm R."/>
            <person name="Pangilinan J."/>
            <person name="Park H.-J."/>
            <person name="Ramirez L."/>
            <person name="Alfaro M."/>
            <person name="Sun H."/>
            <person name="Tritt A."/>
            <person name="Yoshinaga Y."/>
            <person name="Zwiers L.-H."/>
            <person name="Turgeon B."/>
            <person name="Goodwin S."/>
            <person name="Spatafora J."/>
            <person name="Crous P."/>
            <person name="Grigoriev I."/>
        </authorList>
    </citation>
    <scope>NUCLEOTIDE SEQUENCE</scope>
    <source>
        <strain evidence="2">CBS 121167</strain>
    </source>
</reference>
<dbReference type="SMART" id="SM00355">
    <property type="entry name" value="ZnF_C2H2"/>
    <property type="match status" value="2"/>
</dbReference>
<dbReference type="PROSITE" id="PS00028">
    <property type="entry name" value="ZINC_FINGER_C2H2_1"/>
    <property type="match status" value="1"/>
</dbReference>
<feature type="domain" description="C2H2-type" evidence="1">
    <location>
        <begin position="31"/>
        <end position="52"/>
    </location>
</feature>
<dbReference type="AlphaFoldDB" id="A0A6A6B4F9"/>
<dbReference type="EMBL" id="ML995498">
    <property type="protein sequence ID" value="KAF2138145.1"/>
    <property type="molecule type" value="Genomic_DNA"/>
</dbReference>
<dbReference type="OrthoDB" id="18440at2759"/>
<evidence type="ECO:0000313" key="2">
    <source>
        <dbReference type="EMBL" id="KAF2138145.1"/>
    </source>
</evidence>